<dbReference type="AlphaFoldDB" id="A0A177BYK0"/>
<dbReference type="EMBL" id="KV441559">
    <property type="protein sequence ID" value="OAG00443.1"/>
    <property type="molecule type" value="Genomic_DNA"/>
</dbReference>
<gene>
    <name evidence="8" type="ORF">CC84DRAFT_1209403</name>
</gene>
<dbReference type="PANTHER" id="PTHR37451">
    <property type="entry name" value="MARVEL DOMAIN"/>
    <property type="match status" value="1"/>
</dbReference>
<feature type="transmembrane region" description="Helical" evidence="6">
    <location>
        <begin position="137"/>
        <end position="161"/>
    </location>
</feature>
<keyword evidence="4 6" id="KW-0472">Membrane</keyword>
<keyword evidence="2 6" id="KW-0812">Transmembrane</keyword>
<evidence type="ECO:0000256" key="4">
    <source>
        <dbReference type="ARBA" id="ARBA00023136"/>
    </source>
</evidence>
<feature type="compositionally biased region" description="Basic and acidic residues" evidence="5">
    <location>
        <begin position="303"/>
        <end position="321"/>
    </location>
</feature>
<dbReference type="InterPro" id="IPR008253">
    <property type="entry name" value="Marvel"/>
</dbReference>
<feature type="transmembrane region" description="Helical" evidence="6">
    <location>
        <begin position="20"/>
        <end position="38"/>
    </location>
</feature>
<feature type="domain" description="MARVEL" evidence="7">
    <location>
        <begin position="18"/>
        <end position="155"/>
    </location>
</feature>
<evidence type="ECO:0000313" key="8">
    <source>
        <dbReference type="EMBL" id="OAG00443.1"/>
    </source>
</evidence>
<feature type="transmembrane region" description="Helical" evidence="6">
    <location>
        <begin position="83"/>
        <end position="106"/>
    </location>
</feature>
<name>A0A177BYK0_9PLEO</name>
<dbReference type="GO" id="GO:0016020">
    <property type="term" value="C:membrane"/>
    <property type="evidence" value="ECO:0007669"/>
    <property type="project" value="UniProtKB-SubCell"/>
</dbReference>
<dbReference type="InParanoid" id="A0A177BYK0"/>
<dbReference type="Proteomes" id="UP000077069">
    <property type="component" value="Unassembled WGS sequence"/>
</dbReference>
<sequence length="358" mass="39198">MANILKGGSIPVHPWLLTFRFLQALFAVLIIATTAYSLSIDSGGPFKAPLISTIIIALLTLLSVLPLTTPLHISQRHLYDPRIALVLDLVASLFWLASFAALASYLDIFHEYGKALRVVDEVFQICSKCRGAWKSGVAAAVFVVIEFLLFLFTTIAFAYYYHCHLAHEPAYGLSEKKKDSIVHDTTYSIPYSATAPNANSVATEHHLRSPTDTQSQNHSQNECQNQTPMHMHTPMIQHTPSPPSHEATHILHSQPSEYGAFRSSDHPPTPHPKTGGYSSAFRTSHRPTSGYGAPPAVNMEASPIREESGREMEVEMGREGAESPPLPPRSPSRLERGTGEYGFEHGMGYVGTGAGARP</sequence>
<dbReference type="OrthoDB" id="3798631at2759"/>
<comment type="subcellular location">
    <subcellularLocation>
        <location evidence="1">Membrane</location>
        <topology evidence="1">Multi-pass membrane protein</topology>
    </subcellularLocation>
</comment>
<dbReference type="RefSeq" id="XP_018030808.1">
    <property type="nucleotide sequence ID" value="XM_018182218.1"/>
</dbReference>
<feature type="region of interest" description="Disordered" evidence="5">
    <location>
        <begin position="199"/>
        <end position="226"/>
    </location>
</feature>
<dbReference type="Pfam" id="PF01284">
    <property type="entry name" value="MARVEL"/>
    <property type="match status" value="1"/>
</dbReference>
<reference evidence="8 9" key="1">
    <citation type="submission" date="2016-05" db="EMBL/GenBank/DDBJ databases">
        <title>Comparative analysis of secretome profiles of manganese(II)-oxidizing ascomycete fungi.</title>
        <authorList>
            <consortium name="DOE Joint Genome Institute"/>
            <person name="Zeiner C.A."/>
            <person name="Purvine S.O."/>
            <person name="Zink E.M."/>
            <person name="Wu S."/>
            <person name="Pasa-Tolic L."/>
            <person name="Chaput D.L."/>
            <person name="Haridas S."/>
            <person name="Grigoriev I.V."/>
            <person name="Santelli C.M."/>
            <person name="Hansel C.M."/>
        </authorList>
    </citation>
    <scope>NUCLEOTIDE SEQUENCE [LARGE SCALE GENOMIC DNA]</scope>
    <source>
        <strain evidence="8 9">AP3s5-JAC2a</strain>
    </source>
</reference>
<dbReference type="PANTHER" id="PTHR37451:SF4">
    <property type="entry name" value="MARVEL DOMAIN-CONTAINING PROTEIN"/>
    <property type="match status" value="1"/>
</dbReference>
<evidence type="ECO:0000259" key="7">
    <source>
        <dbReference type="Pfam" id="PF01284"/>
    </source>
</evidence>
<feature type="region of interest" description="Disordered" evidence="5">
    <location>
        <begin position="257"/>
        <end position="358"/>
    </location>
</feature>
<feature type="compositionally biased region" description="Gly residues" evidence="5">
    <location>
        <begin position="348"/>
        <end position="358"/>
    </location>
</feature>
<evidence type="ECO:0000256" key="2">
    <source>
        <dbReference type="ARBA" id="ARBA00022692"/>
    </source>
</evidence>
<evidence type="ECO:0000256" key="1">
    <source>
        <dbReference type="ARBA" id="ARBA00004141"/>
    </source>
</evidence>
<evidence type="ECO:0000313" key="9">
    <source>
        <dbReference type="Proteomes" id="UP000077069"/>
    </source>
</evidence>
<feature type="transmembrane region" description="Helical" evidence="6">
    <location>
        <begin position="50"/>
        <end position="71"/>
    </location>
</feature>
<proteinExistence type="predicted"/>
<evidence type="ECO:0000256" key="6">
    <source>
        <dbReference type="SAM" id="Phobius"/>
    </source>
</evidence>
<protein>
    <recommendedName>
        <fullName evidence="7">MARVEL domain-containing protein</fullName>
    </recommendedName>
</protein>
<evidence type="ECO:0000256" key="5">
    <source>
        <dbReference type="SAM" id="MobiDB-lite"/>
    </source>
</evidence>
<organism evidence="8 9">
    <name type="scientific">Paraphaeosphaeria sporulosa</name>
    <dbReference type="NCBI Taxonomy" id="1460663"/>
    <lineage>
        <taxon>Eukaryota</taxon>
        <taxon>Fungi</taxon>
        <taxon>Dikarya</taxon>
        <taxon>Ascomycota</taxon>
        <taxon>Pezizomycotina</taxon>
        <taxon>Dothideomycetes</taxon>
        <taxon>Pleosporomycetidae</taxon>
        <taxon>Pleosporales</taxon>
        <taxon>Massarineae</taxon>
        <taxon>Didymosphaeriaceae</taxon>
        <taxon>Paraphaeosphaeria</taxon>
    </lineage>
</organism>
<accession>A0A177BYK0</accession>
<evidence type="ECO:0000256" key="3">
    <source>
        <dbReference type="ARBA" id="ARBA00022989"/>
    </source>
</evidence>
<feature type="compositionally biased region" description="Polar residues" evidence="5">
    <location>
        <begin position="210"/>
        <end position="226"/>
    </location>
</feature>
<keyword evidence="3 6" id="KW-1133">Transmembrane helix</keyword>
<dbReference type="GeneID" id="28765704"/>
<keyword evidence="9" id="KW-1185">Reference proteome</keyword>